<evidence type="ECO:0000256" key="2">
    <source>
        <dbReference type="ARBA" id="ARBA00022448"/>
    </source>
</evidence>
<dbReference type="Pfam" id="PF00528">
    <property type="entry name" value="BPD_transp_1"/>
    <property type="match status" value="1"/>
</dbReference>
<keyword evidence="3" id="KW-1003">Cell membrane</keyword>
<keyword evidence="6 7" id="KW-0472">Membrane</keyword>
<evidence type="ECO:0000256" key="6">
    <source>
        <dbReference type="ARBA" id="ARBA00023136"/>
    </source>
</evidence>
<evidence type="ECO:0000256" key="4">
    <source>
        <dbReference type="ARBA" id="ARBA00022692"/>
    </source>
</evidence>
<dbReference type="Gene3D" id="1.10.3720.10">
    <property type="entry name" value="MetI-like"/>
    <property type="match status" value="1"/>
</dbReference>
<evidence type="ECO:0000259" key="9">
    <source>
        <dbReference type="PROSITE" id="PS50928"/>
    </source>
</evidence>
<feature type="transmembrane region" description="Helical" evidence="7">
    <location>
        <begin position="203"/>
        <end position="223"/>
    </location>
</feature>
<dbReference type="Proteomes" id="UP000308760">
    <property type="component" value="Unassembled WGS sequence"/>
</dbReference>
<dbReference type="PANTHER" id="PTHR30193">
    <property type="entry name" value="ABC TRANSPORTER PERMEASE PROTEIN"/>
    <property type="match status" value="1"/>
</dbReference>
<keyword evidence="5 7" id="KW-1133">Transmembrane helix</keyword>
<dbReference type="CDD" id="cd06261">
    <property type="entry name" value="TM_PBP2"/>
    <property type="match status" value="1"/>
</dbReference>
<dbReference type="PANTHER" id="PTHR30193:SF37">
    <property type="entry name" value="INNER MEMBRANE ABC TRANSPORTER PERMEASE PROTEIN YCJO"/>
    <property type="match status" value="1"/>
</dbReference>
<reference evidence="11" key="1">
    <citation type="submission" date="2019-04" db="EMBL/GenBank/DDBJ databases">
        <title>Nocardioides xinjiangensis sp. nov.</title>
        <authorList>
            <person name="Liu S."/>
        </authorList>
    </citation>
    <scope>NUCLEOTIDE SEQUENCE [LARGE SCALE GENOMIC DNA]</scope>
    <source>
        <strain evidence="11">18</strain>
    </source>
</reference>
<feature type="transmembrane region" description="Helical" evidence="7">
    <location>
        <begin position="305"/>
        <end position="325"/>
    </location>
</feature>
<sequence length="332" mass="36864">MSTTTTTESAKGSAAGPPQTKSGKSVPPDQRSWRLRLNRADIKGTPYALVAPYFLLFMVFGLFPMAYTMYASLHTWKIGVPGREFVGLQNYSFLLFEYERFGWSIVNTLGMFAMATVPQLICALMVANALNKRLKRQMFWRMLVLAPIVTSVVAVGVIFARIWGQEYGMINGFLELIGLDAVNWQAGRFSSWFAISSMVDWRWMGYNSLIFLAAMQTIPRQLYEAATVDGASQRQQFWSITIPQLKPVIIFTAFISSVGGMMLFVEPMMFDAGRLSGGSDGQFQTTSMVLVDILRTHGNYGVSAAAGWLLFLVIGLVAAVNFLIVNRISGSK</sequence>
<feature type="compositionally biased region" description="Polar residues" evidence="8">
    <location>
        <begin position="1"/>
        <end position="10"/>
    </location>
</feature>
<reference evidence="10 11" key="2">
    <citation type="submission" date="2019-05" db="EMBL/GenBank/DDBJ databases">
        <title>Glycomyces buryatensis sp. nov.</title>
        <authorList>
            <person name="Nikitina E."/>
        </authorList>
    </citation>
    <scope>NUCLEOTIDE SEQUENCE [LARGE SCALE GENOMIC DNA]</scope>
    <source>
        <strain evidence="10 11">18</strain>
    </source>
</reference>
<dbReference type="InterPro" id="IPR000515">
    <property type="entry name" value="MetI-like"/>
</dbReference>
<feature type="transmembrane region" description="Helical" evidence="7">
    <location>
        <begin position="244"/>
        <end position="265"/>
    </location>
</feature>
<proteinExistence type="inferred from homology"/>
<gene>
    <name evidence="10" type="ORF">FAB82_13830</name>
</gene>
<dbReference type="RefSeq" id="WP_136535120.1">
    <property type="nucleotide sequence ID" value="NZ_STGY01000054.1"/>
</dbReference>
<dbReference type="SUPFAM" id="SSF161098">
    <property type="entry name" value="MetI-like"/>
    <property type="match status" value="1"/>
</dbReference>
<keyword evidence="11" id="KW-1185">Reference proteome</keyword>
<dbReference type="InterPro" id="IPR035906">
    <property type="entry name" value="MetI-like_sf"/>
</dbReference>
<protein>
    <submittedName>
        <fullName evidence="10">Sugar ABC transporter permease</fullName>
    </submittedName>
</protein>
<feature type="region of interest" description="Disordered" evidence="8">
    <location>
        <begin position="1"/>
        <end position="29"/>
    </location>
</feature>
<dbReference type="GO" id="GO:0055085">
    <property type="term" value="P:transmembrane transport"/>
    <property type="evidence" value="ECO:0007669"/>
    <property type="project" value="InterPro"/>
</dbReference>
<dbReference type="OrthoDB" id="4319190at2"/>
<evidence type="ECO:0000256" key="3">
    <source>
        <dbReference type="ARBA" id="ARBA00022475"/>
    </source>
</evidence>
<dbReference type="InterPro" id="IPR051393">
    <property type="entry name" value="ABC_transporter_permease"/>
</dbReference>
<comment type="similarity">
    <text evidence="7">Belongs to the binding-protein-dependent transport system permease family.</text>
</comment>
<evidence type="ECO:0000256" key="1">
    <source>
        <dbReference type="ARBA" id="ARBA00004651"/>
    </source>
</evidence>
<evidence type="ECO:0000313" key="11">
    <source>
        <dbReference type="Proteomes" id="UP000308760"/>
    </source>
</evidence>
<evidence type="ECO:0000256" key="8">
    <source>
        <dbReference type="SAM" id="MobiDB-lite"/>
    </source>
</evidence>
<dbReference type="GO" id="GO:0005886">
    <property type="term" value="C:plasma membrane"/>
    <property type="evidence" value="ECO:0007669"/>
    <property type="project" value="UniProtKB-SubCell"/>
</dbReference>
<evidence type="ECO:0000256" key="7">
    <source>
        <dbReference type="RuleBase" id="RU363032"/>
    </source>
</evidence>
<dbReference type="PROSITE" id="PS50928">
    <property type="entry name" value="ABC_TM1"/>
    <property type="match status" value="1"/>
</dbReference>
<evidence type="ECO:0000256" key="5">
    <source>
        <dbReference type="ARBA" id="ARBA00022989"/>
    </source>
</evidence>
<accession>A0A4S8QJL4</accession>
<dbReference type="AlphaFoldDB" id="A0A4S8QJL4"/>
<dbReference type="EMBL" id="STGY01000054">
    <property type="protein sequence ID" value="THV40924.1"/>
    <property type="molecule type" value="Genomic_DNA"/>
</dbReference>
<feature type="transmembrane region" description="Helical" evidence="7">
    <location>
        <begin position="44"/>
        <end position="67"/>
    </location>
</feature>
<feature type="domain" description="ABC transmembrane type-1" evidence="9">
    <location>
        <begin position="105"/>
        <end position="321"/>
    </location>
</feature>
<feature type="transmembrane region" description="Helical" evidence="7">
    <location>
        <begin position="101"/>
        <end position="127"/>
    </location>
</feature>
<keyword evidence="4 7" id="KW-0812">Transmembrane</keyword>
<evidence type="ECO:0000313" key="10">
    <source>
        <dbReference type="EMBL" id="THV40924.1"/>
    </source>
</evidence>
<feature type="transmembrane region" description="Helical" evidence="7">
    <location>
        <begin position="139"/>
        <end position="163"/>
    </location>
</feature>
<name>A0A4S8QJL4_9ACTN</name>
<comment type="subcellular location">
    <subcellularLocation>
        <location evidence="1 7">Cell membrane</location>
        <topology evidence="1 7">Multi-pass membrane protein</topology>
    </subcellularLocation>
</comment>
<comment type="caution">
    <text evidence="10">The sequence shown here is derived from an EMBL/GenBank/DDBJ whole genome shotgun (WGS) entry which is preliminary data.</text>
</comment>
<organism evidence="10 11">
    <name type="scientific">Glycomyces buryatensis</name>
    <dbReference type="NCBI Taxonomy" id="2570927"/>
    <lineage>
        <taxon>Bacteria</taxon>
        <taxon>Bacillati</taxon>
        <taxon>Actinomycetota</taxon>
        <taxon>Actinomycetes</taxon>
        <taxon>Glycomycetales</taxon>
        <taxon>Glycomycetaceae</taxon>
        <taxon>Glycomyces</taxon>
    </lineage>
</organism>
<keyword evidence="2 7" id="KW-0813">Transport</keyword>